<proteinExistence type="predicted"/>
<comment type="caution">
    <text evidence="1">The sequence shown here is derived from an EMBL/GenBank/DDBJ whole genome shotgun (WGS) entry which is preliminary data.</text>
</comment>
<evidence type="ECO:0000313" key="1">
    <source>
        <dbReference type="EMBL" id="GGX67913.1"/>
    </source>
</evidence>
<organism evidence="1 2">
    <name type="scientific">Saccharospirillum salsuginis</name>
    <dbReference type="NCBI Taxonomy" id="418750"/>
    <lineage>
        <taxon>Bacteria</taxon>
        <taxon>Pseudomonadati</taxon>
        <taxon>Pseudomonadota</taxon>
        <taxon>Gammaproteobacteria</taxon>
        <taxon>Oceanospirillales</taxon>
        <taxon>Saccharospirillaceae</taxon>
        <taxon>Saccharospirillum</taxon>
    </lineage>
</organism>
<name>A0A918NHF2_9GAMM</name>
<gene>
    <name evidence="1" type="ORF">GCM10007392_39520</name>
</gene>
<dbReference type="InterPro" id="IPR036736">
    <property type="entry name" value="ACP-like_sf"/>
</dbReference>
<dbReference type="RefSeq" id="WP_189611979.1">
    <property type="nucleotide sequence ID" value="NZ_BMXR01000011.1"/>
</dbReference>
<sequence length="97" mass="10866">MNITNDSVLNDIQGAILDVVGPEWADEMDITPDTNMTTGIELDSIEISKVIEAMFQRYPHVRFEEWFASMDIQRIMALTLGDIADFVVRESQGVSSA</sequence>
<dbReference type="Proteomes" id="UP000626148">
    <property type="component" value="Unassembled WGS sequence"/>
</dbReference>
<dbReference type="Gene3D" id="1.10.1200.10">
    <property type="entry name" value="ACP-like"/>
    <property type="match status" value="1"/>
</dbReference>
<accession>A0A918NHF2</accession>
<dbReference type="AlphaFoldDB" id="A0A918NHF2"/>
<dbReference type="EMBL" id="BMXR01000011">
    <property type="protein sequence ID" value="GGX67913.1"/>
    <property type="molecule type" value="Genomic_DNA"/>
</dbReference>
<keyword evidence="2" id="KW-1185">Reference proteome</keyword>
<reference evidence="1" key="2">
    <citation type="submission" date="2020-09" db="EMBL/GenBank/DDBJ databases">
        <authorList>
            <person name="Sun Q."/>
            <person name="Kim S."/>
        </authorList>
    </citation>
    <scope>NUCLEOTIDE SEQUENCE</scope>
    <source>
        <strain evidence="1">KCTC 22169</strain>
    </source>
</reference>
<protein>
    <recommendedName>
        <fullName evidence="3">Acyl carrier protein</fullName>
    </recommendedName>
</protein>
<reference evidence="1" key="1">
    <citation type="journal article" date="2014" name="Int. J. Syst. Evol. Microbiol.">
        <title>Complete genome sequence of Corynebacterium casei LMG S-19264T (=DSM 44701T), isolated from a smear-ripened cheese.</title>
        <authorList>
            <consortium name="US DOE Joint Genome Institute (JGI-PGF)"/>
            <person name="Walter F."/>
            <person name="Albersmeier A."/>
            <person name="Kalinowski J."/>
            <person name="Ruckert C."/>
        </authorList>
    </citation>
    <scope>NUCLEOTIDE SEQUENCE</scope>
    <source>
        <strain evidence="1">KCTC 22169</strain>
    </source>
</reference>
<evidence type="ECO:0000313" key="2">
    <source>
        <dbReference type="Proteomes" id="UP000626148"/>
    </source>
</evidence>
<evidence type="ECO:0008006" key="3">
    <source>
        <dbReference type="Google" id="ProtNLM"/>
    </source>
</evidence>